<gene>
    <name evidence="1" type="ORF">BV22DRAFT_1133722</name>
</gene>
<organism evidence="1 2">
    <name type="scientific">Leucogyrophana mollusca</name>
    <dbReference type="NCBI Taxonomy" id="85980"/>
    <lineage>
        <taxon>Eukaryota</taxon>
        <taxon>Fungi</taxon>
        <taxon>Dikarya</taxon>
        <taxon>Basidiomycota</taxon>
        <taxon>Agaricomycotina</taxon>
        <taxon>Agaricomycetes</taxon>
        <taxon>Agaricomycetidae</taxon>
        <taxon>Boletales</taxon>
        <taxon>Boletales incertae sedis</taxon>
        <taxon>Leucogyrophana</taxon>
    </lineage>
</organism>
<comment type="caution">
    <text evidence="1">The sequence shown here is derived from an EMBL/GenBank/DDBJ whole genome shotgun (WGS) entry which is preliminary data.</text>
</comment>
<keyword evidence="2" id="KW-1185">Reference proteome</keyword>
<name>A0ACB8B2V9_9AGAM</name>
<evidence type="ECO:0000313" key="2">
    <source>
        <dbReference type="Proteomes" id="UP000790709"/>
    </source>
</evidence>
<accession>A0ACB8B2V9</accession>
<dbReference type="Proteomes" id="UP000790709">
    <property type="component" value="Unassembled WGS sequence"/>
</dbReference>
<sequence length="198" mass="22307">MGFSVVHVPRPVPLENAHPTATKIEALLIDVLYVVASFLSVADVIRLRQVSRFFHDFTFDREVWSNLYRTIKLPRPPGPYVKQSTRFLEHALVTSAKVDLQWPPTKTRQISWTTRVLAISHDDEYFSLIHGERLMVGGSSRVRCFDLRLSATAPSLVYKPQGEEIRFFTCVSTVTTDGETLTFAVCEQYGSSQAAGTV</sequence>
<reference evidence="1" key="1">
    <citation type="journal article" date="2021" name="New Phytol.">
        <title>Evolutionary innovations through gain and loss of genes in the ectomycorrhizal Boletales.</title>
        <authorList>
            <person name="Wu G."/>
            <person name="Miyauchi S."/>
            <person name="Morin E."/>
            <person name="Kuo A."/>
            <person name="Drula E."/>
            <person name="Varga T."/>
            <person name="Kohler A."/>
            <person name="Feng B."/>
            <person name="Cao Y."/>
            <person name="Lipzen A."/>
            <person name="Daum C."/>
            <person name="Hundley H."/>
            <person name="Pangilinan J."/>
            <person name="Johnson J."/>
            <person name="Barry K."/>
            <person name="LaButti K."/>
            <person name="Ng V."/>
            <person name="Ahrendt S."/>
            <person name="Min B."/>
            <person name="Choi I.G."/>
            <person name="Park H."/>
            <person name="Plett J.M."/>
            <person name="Magnuson J."/>
            <person name="Spatafora J.W."/>
            <person name="Nagy L.G."/>
            <person name="Henrissat B."/>
            <person name="Grigoriev I.V."/>
            <person name="Yang Z.L."/>
            <person name="Xu J."/>
            <person name="Martin F.M."/>
        </authorList>
    </citation>
    <scope>NUCLEOTIDE SEQUENCE</scope>
    <source>
        <strain evidence="1">KUC20120723A-06</strain>
    </source>
</reference>
<evidence type="ECO:0000313" key="1">
    <source>
        <dbReference type="EMBL" id="KAH7919594.1"/>
    </source>
</evidence>
<proteinExistence type="predicted"/>
<protein>
    <submittedName>
        <fullName evidence="1">Uncharacterized protein</fullName>
    </submittedName>
</protein>
<dbReference type="EMBL" id="MU266646">
    <property type="protein sequence ID" value="KAH7919594.1"/>
    <property type="molecule type" value="Genomic_DNA"/>
</dbReference>